<evidence type="ECO:0000313" key="9">
    <source>
        <dbReference type="Proteomes" id="UP000887229"/>
    </source>
</evidence>
<proteinExistence type="predicted"/>
<evidence type="ECO:0000256" key="5">
    <source>
        <dbReference type="SAM" id="MobiDB-lite"/>
    </source>
</evidence>
<dbReference type="Proteomes" id="UP000887229">
    <property type="component" value="Unassembled WGS sequence"/>
</dbReference>
<evidence type="ECO:0000256" key="1">
    <source>
        <dbReference type="ARBA" id="ARBA00022884"/>
    </source>
</evidence>
<dbReference type="Pfam" id="PF01480">
    <property type="entry name" value="PWI"/>
    <property type="match status" value="1"/>
</dbReference>
<feature type="region of interest" description="Disordered" evidence="5">
    <location>
        <begin position="362"/>
        <end position="420"/>
    </location>
</feature>
<dbReference type="InterPro" id="IPR002483">
    <property type="entry name" value="PWI_dom"/>
</dbReference>
<reference evidence="8" key="1">
    <citation type="journal article" date="2021" name="IMA Fungus">
        <title>Genomic characterization of three marine fungi, including Emericellopsis atlantica sp. nov. with signatures of a generalist lifestyle and marine biomass degradation.</title>
        <authorList>
            <person name="Hagestad O.C."/>
            <person name="Hou L."/>
            <person name="Andersen J.H."/>
            <person name="Hansen E.H."/>
            <person name="Altermark B."/>
            <person name="Li C."/>
            <person name="Kuhnert E."/>
            <person name="Cox R.J."/>
            <person name="Crous P.W."/>
            <person name="Spatafora J.W."/>
            <person name="Lail K."/>
            <person name="Amirebrahimi M."/>
            <person name="Lipzen A."/>
            <person name="Pangilinan J."/>
            <person name="Andreopoulos W."/>
            <person name="Hayes R.D."/>
            <person name="Ng V."/>
            <person name="Grigoriev I.V."/>
            <person name="Jackson S.A."/>
            <person name="Sutton T.D.S."/>
            <person name="Dobson A.D.W."/>
            <person name="Rama T."/>
        </authorList>
    </citation>
    <scope>NUCLEOTIDE SEQUENCE</scope>
    <source>
        <strain evidence="8">TS7</strain>
    </source>
</reference>
<dbReference type="SMART" id="SM00360">
    <property type="entry name" value="RRM"/>
    <property type="match status" value="1"/>
</dbReference>
<feature type="compositionally biased region" description="Basic residues" evidence="5">
    <location>
        <begin position="630"/>
        <end position="642"/>
    </location>
</feature>
<dbReference type="RefSeq" id="XP_046121287.1">
    <property type="nucleotide sequence ID" value="XM_046261940.1"/>
</dbReference>
<evidence type="ECO:0000259" key="7">
    <source>
        <dbReference type="PROSITE" id="PS50103"/>
    </source>
</evidence>
<feature type="zinc finger region" description="C3H1-type" evidence="4">
    <location>
        <begin position="300"/>
        <end position="327"/>
    </location>
</feature>
<feature type="domain" description="RRM" evidence="6">
    <location>
        <begin position="420"/>
        <end position="492"/>
    </location>
</feature>
<organism evidence="8 9">
    <name type="scientific">Emericellopsis atlantica</name>
    <dbReference type="NCBI Taxonomy" id="2614577"/>
    <lineage>
        <taxon>Eukaryota</taxon>
        <taxon>Fungi</taxon>
        <taxon>Dikarya</taxon>
        <taxon>Ascomycota</taxon>
        <taxon>Pezizomycotina</taxon>
        <taxon>Sordariomycetes</taxon>
        <taxon>Hypocreomycetidae</taxon>
        <taxon>Hypocreales</taxon>
        <taxon>Bionectriaceae</taxon>
        <taxon>Emericellopsis</taxon>
    </lineage>
</organism>
<dbReference type="AlphaFoldDB" id="A0A9P7ZS77"/>
<evidence type="ECO:0000256" key="3">
    <source>
        <dbReference type="PROSITE-ProRule" id="PRU00176"/>
    </source>
</evidence>
<feature type="region of interest" description="Disordered" evidence="5">
    <location>
        <begin position="742"/>
        <end position="817"/>
    </location>
</feature>
<evidence type="ECO:0000313" key="8">
    <source>
        <dbReference type="EMBL" id="KAG9257363.1"/>
    </source>
</evidence>
<keyword evidence="1 3" id="KW-0694">RNA-binding</keyword>
<dbReference type="PROSITE" id="PS50103">
    <property type="entry name" value="ZF_C3H1"/>
    <property type="match status" value="1"/>
</dbReference>
<feature type="region of interest" description="Disordered" evidence="5">
    <location>
        <begin position="183"/>
        <end position="256"/>
    </location>
</feature>
<keyword evidence="4" id="KW-0862">Zinc</keyword>
<feature type="compositionally biased region" description="Gly residues" evidence="5">
    <location>
        <begin position="755"/>
        <end position="767"/>
    </location>
</feature>
<feature type="compositionally biased region" description="Basic and acidic residues" evidence="5">
    <location>
        <begin position="774"/>
        <end position="785"/>
    </location>
</feature>
<sequence length="817" mass="91081">MPAFPSYSVQLLQFHRTPQVSICPCSVYLISSDLAVPKICKPHAPRNASIETLVSQASNRLVECRPNAAYGPDYYFPVTCPPCFEQPSRAPAQPRDAMMLFPEEDAPLLKKWVVKRLENTSDADADVLADYIMALLKHEGTKEDVRALCEQELPVFLNEDIKVFLDDVFQAIAWKLYVPGMSKPPPSRQTGNESPVPPQEHSGPRRPQGKGRKRGYRDLDAPTEEGEVQESRPFKNARINGQGGDMESQQENGTFHPMPLATTGGPYDPQDPMGMGMLAMGMPFSGMPGQWPNTGRNSHRRRKRCREFDTKGFCARGNNCKFEHILDPNYWPQMLPQVPGLTGGAFDEYLRTVQFAKNAEEYDPNSNAMPGSSYHHNQSMPALPLPQNGRHKQDGRGGQRKKKGRAAFSAEGPESDKTKSTLVVESIPEDHLNEEDIRAFFGEFGTIEELTLQPTQKLAIIKYDNWESANAAYKSPKAIFDNRFVKVFWYKDEINPPHGAKSNGAAETGEEAQEEFQMDPEEFERRQQEAQAKWQEREAKRAELEQQRQDLERRQQEHLEKYREATEKLTSKMVEKNGGSETEVSGTEKLRAQLARLEQEAKILGIDTDGAADDASVSSFGPPHPSRGGWRGRGRGRGRGTWRGRGGGTGVEGRHAAYAQYSLDLRPKTVAIAGVDFTAPEKDEALRHYLLNLGEFDTIETSPDVTQVSFRDRKTAETFFSSLHGRSLPDVEGTLQLSWSAKRPNPVTAGRPLDRGGGVGGGEGGGLLISSIAPEEKGSGGQREEEREEGEVTIGDMDDDYADDQKVEEDEEVDYVY</sequence>
<name>A0A9P7ZS77_9HYPO</name>
<feature type="region of interest" description="Disordered" evidence="5">
    <location>
        <begin position="495"/>
        <end position="555"/>
    </location>
</feature>
<feature type="region of interest" description="Disordered" evidence="5">
    <location>
        <begin position="612"/>
        <end position="650"/>
    </location>
</feature>
<dbReference type="InterPro" id="IPR000571">
    <property type="entry name" value="Znf_CCCH"/>
</dbReference>
<evidence type="ECO:0000259" key="6">
    <source>
        <dbReference type="PROSITE" id="PS50102"/>
    </source>
</evidence>
<feature type="compositionally biased region" description="Acidic residues" evidence="5">
    <location>
        <begin position="786"/>
        <end position="817"/>
    </location>
</feature>
<dbReference type="PANTHER" id="PTHR14398">
    <property type="entry name" value="RNA RECOGNITION RRM/RNP DOMAIN"/>
    <property type="match status" value="1"/>
</dbReference>
<comment type="caution">
    <text evidence="8">The sequence shown here is derived from an EMBL/GenBank/DDBJ whole genome shotgun (WGS) entry which is preliminary data.</text>
</comment>
<feature type="compositionally biased region" description="Polar residues" evidence="5">
    <location>
        <begin position="364"/>
        <end position="380"/>
    </location>
</feature>
<feature type="compositionally biased region" description="Basic and acidic residues" evidence="5">
    <location>
        <begin position="523"/>
        <end position="555"/>
    </location>
</feature>
<evidence type="ECO:0000256" key="4">
    <source>
        <dbReference type="PROSITE-ProRule" id="PRU00723"/>
    </source>
</evidence>
<dbReference type="GO" id="GO:0008270">
    <property type="term" value="F:zinc ion binding"/>
    <property type="evidence" value="ECO:0007669"/>
    <property type="project" value="UniProtKB-KW"/>
</dbReference>
<dbReference type="Gene3D" id="1.20.1390.10">
    <property type="entry name" value="PWI domain"/>
    <property type="match status" value="1"/>
</dbReference>
<evidence type="ECO:0008006" key="10">
    <source>
        <dbReference type="Google" id="ProtNLM"/>
    </source>
</evidence>
<accession>A0A9P7ZS77</accession>
<gene>
    <name evidence="8" type="ORF">F5Z01DRAFT_633311</name>
</gene>
<dbReference type="Pfam" id="PF00076">
    <property type="entry name" value="RRM_1"/>
    <property type="match status" value="1"/>
</dbReference>
<dbReference type="Gene3D" id="3.30.70.330">
    <property type="match status" value="1"/>
</dbReference>
<dbReference type="PANTHER" id="PTHR14398:SF0">
    <property type="entry name" value="ZINC FINGER PROTEIN SWM"/>
    <property type="match status" value="1"/>
</dbReference>
<dbReference type="InterPro" id="IPR012677">
    <property type="entry name" value="Nucleotide-bd_a/b_plait_sf"/>
</dbReference>
<keyword evidence="4" id="KW-0863">Zinc-finger</keyword>
<dbReference type="GO" id="GO:0005634">
    <property type="term" value="C:nucleus"/>
    <property type="evidence" value="ECO:0007669"/>
    <property type="project" value="TreeGrafter"/>
</dbReference>
<dbReference type="PROSITE" id="PS50102">
    <property type="entry name" value="RRM"/>
    <property type="match status" value="1"/>
</dbReference>
<dbReference type="InterPro" id="IPR000504">
    <property type="entry name" value="RRM_dom"/>
</dbReference>
<keyword evidence="4" id="KW-0479">Metal-binding</keyword>
<feature type="domain" description="C3H1-type" evidence="7">
    <location>
        <begin position="300"/>
        <end position="327"/>
    </location>
</feature>
<dbReference type="InterPro" id="IPR035979">
    <property type="entry name" value="RBD_domain_sf"/>
</dbReference>
<feature type="compositionally biased region" description="Acidic residues" evidence="5">
    <location>
        <begin position="508"/>
        <end position="522"/>
    </location>
</feature>
<comment type="function">
    <text evidence="2">May be involved in the turnover of nuclear polyadenylated (pA+) RNA.</text>
</comment>
<dbReference type="OrthoDB" id="443401at2759"/>
<keyword evidence="9" id="KW-1185">Reference proteome</keyword>
<dbReference type="SMART" id="SM00356">
    <property type="entry name" value="ZnF_C3H1"/>
    <property type="match status" value="1"/>
</dbReference>
<dbReference type="EMBL" id="MU251245">
    <property type="protein sequence ID" value="KAG9257363.1"/>
    <property type="molecule type" value="Genomic_DNA"/>
</dbReference>
<dbReference type="CDD" id="cd12257">
    <property type="entry name" value="RRM1_RBM26_like"/>
    <property type="match status" value="1"/>
</dbReference>
<dbReference type="GO" id="GO:0003723">
    <property type="term" value="F:RNA binding"/>
    <property type="evidence" value="ECO:0007669"/>
    <property type="project" value="UniProtKB-UniRule"/>
</dbReference>
<evidence type="ECO:0000256" key="2">
    <source>
        <dbReference type="ARBA" id="ARBA00043866"/>
    </source>
</evidence>
<dbReference type="GeneID" id="70292843"/>
<protein>
    <recommendedName>
        <fullName evidence="10">CCCH zinc finger and RRM domain protein</fullName>
    </recommendedName>
</protein>
<dbReference type="InterPro" id="IPR045137">
    <property type="entry name" value="RBM26/27"/>
</dbReference>
<dbReference type="SUPFAM" id="SSF54928">
    <property type="entry name" value="RNA-binding domain, RBD"/>
    <property type="match status" value="1"/>
</dbReference>